<dbReference type="RefSeq" id="WP_090554839.1">
    <property type="nucleotide sequence ID" value="NZ_FNFP01000011.1"/>
</dbReference>
<dbReference type="EMBL" id="FNFP01000011">
    <property type="protein sequence ID" value="SDL24463.1"/>
    <property type="molecule type" value="Genomic_DNA"/>
</dbReference>
<gene>
    <name evidence="2" type="ORF">SAMN05660472_02869</name>
</gene>
<reference evidence="2 3" key="1">
    <citation type="submission" date="2016-10" db="EMBL/GenBank/DDBJ databases">
        <authorList>
            <person name="de Groot N.N."/>
        </authorList>
    </citation>
    <scope>NUCLEOTIDE SEQUENCE [LARGE SCALE GENOMIC DNA]</scope>
    <source>
        <strain evidence="2 3">DSM 18346</strain>
    </source>
</reference>
<proteinExistence type="predicted"/>
<accession>A0A1G9IHR3</accession>
<keyword evidence="3" id="KW-1185">Reference proteome</keyword>
<dbReference type="OrthoDB" id="1901795at2"/>
<feature type="coiled-coil region" evidence="1">
    <location>
        <begin position="84"/>
        <end position="111"/>
    </location>
</feature>
<dbReference type="InterPro" id="IPR025580">
    <property type="entry name" value="Gp46"/>
</dbReference>
<dbReference type="Proteomes" id="UP000198718">
    <property type="component" value="Unassembled WGS sequence"/>
</dbReference>
<dbReference type="STRING" id="393762.SAMN05660472_02869"/>
<protein>
    <recommendedName>
        <fullName evidence="4">DUF4355 domain-containing protein</fullName>
    </recommendedName>
</protein>
<evidence type="ECO:0000256" key="1">
    <source>
        <dbReference type="SAM" id="Coils"/>
    </source>
</evidence>
<name>A0A1G9IHR3_9FIRM</name>
<keyword evidence="1" id="KW-0175">Coiled coil</keyword>
<evidence type="ECO:0008006" key="4">
    <source>
        <dbReference type="Google" id="ProtNLM"/>
    </source>
</evidence>
<dbReference type="Pfam" id="PF14265">
    <property type="entry name" value="DUF4355"/>
    <property type="match status" value="1"/>
</dbReference>
<evidence type="ECO:0000313" key="2">
    <source>
        <dbReference type="EMBL" id="SDL24463.1"/>
    </source>
</evidence>
<sequence length="194" mass="22499">MTLEEVKEFLQSEEGKKEEVIAYLQEINPLTVARVQEFLEVNPEAKSWMDSIKDKHLSKGLETWKSNNLENLISEEIKTRFPEKDEKEVEVEKLRSEIEQMKQEKLRESLTNKAIKIATEKNLPVELVDFFIGKDEEMTASNLQALENTFSQSVQKMVETRLKGEGYVPPKDSEVKSGNLEGLSMEEYIKERNK</sequence>
<evidence type="ECO:0000313" key="3">
    <source>
        <dbReference type="Proteomes" id="UP000198718"/>
    </source>
</evidence>
<organism evidence="2 3">
    <name type="scientific">Natronincola ferrireducens</name>
    <dbReference type="NCBI Taxonomy" id="393762"/>
    <lineage>
        <taxon>Bacteria</taxon>
        <taxon>Bacillati</taxon>
        <taxon>Bacillota</taxon>
        <taxon>Clostridia</taxon>
        <taxon>Peptostreptococcales</taxon>
        <taxon>Natronincolaceae</taxon>
        <taxon>Natronincola</taxon>
    </lineage>
</organism>
<dbReference type="AlphaFoldDB" id="A0A1G9IHR3"/>